<evidence type="ECO:0000256" key="1">
    <source>
        <dbReference type="SAM" id="MobiDB-lite"/>
    </source>
</evidence>
<sequence length="1109" mass="123826">MGVPIRKSTRRLGKSTGASSSALKSKAPMSSTSQILADPAIGVPIVSVAEIDIVDSPHSPFFLHSADHPSLSLVADRLDETNYNHWCSAMKIALDAKNKLAFIDGSLPRPDEGNPIFRIWSRCNSMVKSWMLNAVSKQIYGSILNFDDATMVWKDLHNRFHMTNLPRTFYLIQQIQDLRQGSMDLSSYYTALKTLWDQLDGSEPTESCFCCRSFNCVSKRNYQEKVNRGRLIKFLAGLNESYSIIRGQIIMKKPLPDIAEVYNILDQDDRQRQFGVSVAPAAFQVGNVVPHPGVMNVIVAPTSAGSINQYRCYKLHGYPPGWKPRKQQFNASPPSQSFAPTPIVAAQVSASVDSNVKRSDGFESLIGNLSKDQLQNFIAYFSSHLTPQASSQTSQTLAPTTEASASGITFSNSTYCFIGVLTIAQYVTNRRSWIIDYGATHHVSHDRSMFNDLDIFVRQHVNLPNGSLVMDPTKGLTIGRGRRITNLYLLDVEEPADSRQLSSCSLNDEIDSAVWHKRLGHTSFSRIDMLSDVLGISKQRNKRVLHCDICQRAKQKKLPFSNRGNICFAPFDLLHIDVWGPFSEPTVEVFLINRTPSPLLENKTPYEKLTNKAPEYEDLRTFGCLCYASTSPKQRTKFEDRAKACVFLGYPAGYKGYKLMDIESNTDSKNQDGALEFFPHICTRVSNIGESSGFSDQGEPLASGRQGESIPEIVPYVFPPAVKVPKRVSRPPGYLQDYQCYSMQESTKHPISQVLSYSKLSDSFCAYVNALTKYPTPTSYSQASKIKEFCDAMDVEIVALKRAHTWDVCSLPPGKTVIGCKWVYIVKLNANGSLERYKARLVAKGYTQKEGLDYVETFSPVARMATVKFLLAFAAPRKWFLDQLDVSNAFLNGDLKEEIYMSLPPGYGPKEGESFPPNAVCKLRKSLYGLKQASRQWFLKLSESLVSLGFQGGTGDDTLFTRKTRDVHMAVLVYVDDIIIASSSSSATVSITMAMKETFKLRDLGPPKYFLGLEVARTSAGIYVCQRKYVLDLLDETGLLGCAPLPIPMDPSDVLNTETGTLLEDVEQYRRLVGKLLYLTFTRPDITFAVHKLCRFTSAPRQPHLNAVY</sequence>
<evidence type="ECO:0000313" key="7">
    <source>
        <dbReference type="Proteomes" id="UP000694864"/>
    </source>
</evidence>
<dbReference type="InterPro" id="IPR057670">
    <property type="entry name" value="SH3_retrovirus"/>
</dbReference>
<protein>
    <submittedName>
        <fullName evidence="8">Uncharacterized protein LOC104779049</fullName>
    </submittedName>
</protein>
<dbReference type="Pfam" id="PF07727">
    <property type="entry name" value="RVT_2"/>
    <property type="match status" value="1"/>
</dbReference>
<dbReference type="Pfam" id="PF13976">
    <property type="entry name" value="gag_pre-integrs"/>
    <property type="match status" value="1"/>
</dbReference>
<reference evidence="7" key="1">
    <citation type="journal article" date="2014" name="Nat. Commun.">
        <title>The emerging biofuel crop Camelina sativa retains a highly undifferentiated hexaploid genome structure.</title>
        <authorList>
            <person name="Kagale S."/>
            <person name="Koh C."/>
            <person name="Nixon J."/>
            <person name="Bollina V."/>
            <person name="Clarke W.E."/>
            <person name="Tuteja R."/>
            <person name="Spillane C."/>
            <person name="Robinson S.J."/>
            <person name="Links M.G."/>
            <person name="Clarke C."/>
            <person name="Higgins E.E."/>
            <person name="Huebert T."/>
            <person name="Sharpe A.G."/>
            <person name="Parkin I.A."/>
        </authorList>
    </citation>
    <scope>NUCLEOTIDE SEQUENCE [LARGE SCALE GENOMIC DNA]</scope>
    <source>
        <strain evidence="7">cv. DH55</strain>
    </source>
</reference>
<evidence type="ECO:0000259" key="2">
    <source>
        <dbReference type="Pfam" id="PF03732"/>
    </source>
</evidence>
<dbReference type="InterPro" id="IPR005162">
    <property type="entry name" value="Retrotrans_gag_dom"/>
</dbReference>
<feature type="domain" description="Retrotransposon gag" evidence="2">
    <location>
        <begin position="128"/>
        <end position="203"/>
    </location>
</feature>
<dbReference type="InterPro" id="IPR043502">
    <property type="entry name" value="DNA/RNA_pol_sf"/>
</dbReference>
<dbReference type="Pfam" id="PF25597">
    <property type="entry name" value="SH3_retrovirus"/>
    <property type="match status" value="1"/>
</dbReference>
<reference evidence="8" key="2">
    <citation type="submission" date="2025-08" db="UniProtKB">
        <authorList>
            <consortium name="RefSeq"/>
        </authorList>
    </citation>
    <scope>IDENTIFICATION</scope>
    <source>
        <tissue evidence="8">Leaf</tissue>
    </source>
</reference>
<dbReference type="InterPro" id="IPR029472">
    <property type="entry name" value="Copia-like_N"/>
</dbReference>
<feature type="domain" description="GAG-pre-integrase" evidence="4">
    <location>
        <begin position="486"/>
        <end position="555"/>
    </location>
</feature>
<feature type="domain" description="Reverse transcriptase Ty1/copia-type" evidence="3">
    <location>
        <begin position="804"/>
        <end position="1049"/>
    </location>
</feature>
<dbReference type="Pfam" id="PF03732">
    <property type="entry name" value="Retrotrans_gag"/>
    <property type="match status" value="1"/>
</dbReference>
<evidence type="ECO:0000313" key="8">
    <source>
        <dbReference type="RefSeq" id="XP_010501746.1"/>
    </source>
</evidence>
<gene>
    <name evidence="8" type="primary">LOC104779049</name>
</gene>
<name>A0ABM0YJ50_CAMSA</name>
<dbReference type="InterPro" id="IPR013103">
    <property type="entry name" value="RVT_2"/>
</dbReference>
<dbReference type="RefSeq" id="XP_010501746.1">
    <property type="nucleotide sequence ID" value="XM_010503444.1"/>
</dbReference>
<dbReference type="Proteomes" id="UP000694864">
    <property type="component" value="Chromosome 3"/>
</dbReference>
<evidence type="ECO:0000259" key="5">
    <source>
        <dbReference type="Pfam" id="PF14244"/>
    </source>
</evidence>
<accession>A0ABM0YJ50</accession>
<evidence type="ECO:0000259" key="3">
    <source>
        <dbReference type="Pfam" id="PF07727"/>
    </source>
</evidence>
<dbReference type="GeneID" id="104779049"/>
<evidence type="ECO:0000259" key="6">
    <source>
        <dbReference type="Pfam" id="PF25597"/>
    </source>
</evidence>
<proteinExistence type="predicted"/>
<dbReference type="PANTHER" id="PTHR37610:SF78">
    <property type="entry name" value="GAG-POLYPEPTIDE OF LTR COPIA-TYPE-RELATED"/>
    <property type="match status" value="1"/>
</dbReference>
<dbReference type="PANTHER" id="PTHR37610">
    <property type="entry name" value="CCHC-TYPE DOMAIN-CONTAINING PROTEIN"/>
    <property type="match status" value="1"/>
</dbReference>
<feature type="region of interest" description="Disordered" evidence="1">
    <location>
        <begin position="1"/>
        <end position="26"/>
    </location>
</feature>
<dbReference type="SUPFAM" id="SSF56672">
    <property type="entry name" value="DNA/RNA polymerases"/>
    <property type="match status" value="1"/>
</dbReference>
<organism evidence="7 8">
    <name type="scientific">Camelina sativa</name>
    <name type="common">False flax</name>
    <name type="synonym">Myagrum sativum</name>
    <dbReference type="NCBI Taxonomy" id="90675"/>
    <lineage>
        <taxon>Eukaryota</taxon>
        <taxon>Viridiplantae</taxon>
        <taxon>Streptophyta</taxon>
        <taxon>Embryophyta</taxon>
        <taxon>Tracheophyta</taxon>
        <taxon>Spermatophyta</taxon>
        <taxon>Magnoliopsida</taxon>
        <taxon>eudicotyledons</taxon>
        <taxon>Gunneridae</taxon>
        <taxon>Pentapetalae</taxon>
        <taxon>rosids</taxon>
        <taxon>malvids</taxon>
        <taxon>Brassicales</taxon>
        <taxon>Brassicaceae</taxon>
        <taxon>Camelineae</taxon>
        <taxon>Camelina</taxon>
    </lineage>
</organism>
<dbReference type="InterPro" id="IPR025724">
    <property type="entry name" value="GAG-pre-integrase_dom"/>
</dbReference>
<keyword evidence="7" id="KW-1185">Reference proteome</keyword>
<feature type="domain" description="Retroviral polymerase SH3-like" evidence="6">
    <location>
        <begin position="624"/>
        <end position="665"/>
    </location>
</feature>
<feature type="domain" description="Retrotransposon Copia-like N-terminal" evidence="5">
    <location>
        <begin position="64"/>
        <end position="111"/>
    </location>
</feature>
<dbReference type="Pfam" id="PF14244">
    <property type="entry name" value="Retrotran_gag_3"/>
    <property type="match status" value="1"/>
</dbReference>
<evidence type="ECO:0000259" key="4">
    <source>
        <dbReference type="Pfam" id="PF13976"/>
    </source>
</evidence>
<feature type="compositionally biased region" description="Polar residues" evidence="1">
    <location>
        <begin position="16"/>
        <end position="26"/>
    </location>
</feature>